<dbReference type="EC" id="3.6.1.22" evidence="4"/>
<feature type="repeat" description="ANK" evidence="10">
    <location>
        <begin position="50"/>
        <end position="82"/>
    </location>
</feature>
<keyword evidence="7" id="KW-0460">Magnesium</keyword>
<evidence type="ECO:0000313" key="13">
    <source>
        <dbReference type="Proteomes" id="UP001208570"/>
    </source>
</evidence>
<dbReference type="EMBL" id="JAODUP010000574">
    <property type="protein sequence ID" value="KAK2147003.1"/>
    <property type="molecule type" value="Genomic_DNA"/>
</dbReference>
<gene>
    <name evidence="12" type="ORF">LSH36_574g01049</name>
</gene>
<dbReference type="AlphaFoldDB" id="A0AAD9J5V7"/>
<evidence type="ECO:0000256" key="9">
    <source>
        <dbReference type="ARBA" id="ARBA00023679"/>
    </source>
</evidence>
<evidence type="ECO:0000259" key="11">
    <source>
        <dbReference type="PROSITE" id="PS51462"/>
    </source>
</evidence>
<dbReference type="GO" id="GO:0035529">
    <property type="term" value="F:NADH pyrophosphatase activity"/>
    <property type="evidence" value="ECO:0007669"/>
    <property type="project" value="TreeGrafter"/>
</dbReference>
<evidence type="ECO:0000313" key="12">
    <source>
        <dbReference type="EMBL" id="KAK2147003.1"/>
    </source>
</evidence>
<dbReference type="InterPro" id="IPR015797">
    <property type="entry name" value="NUDIX_hydrolase-like_dom_sf"/>
</dbReference>
<evidence type="ECO:0000256" key="10">
    <source>
        <dbReference type="PROSITE-ProRule" id="PRU00023"/>
    </source>
</evidence>
<evidence type="ECO:0000256" key="6">
    <source>
        <dbReference type="ARBA" id="ARBA00022801"/>
    </source>
</evidence>
<keyword evidence="13" id="KW-1185">Reference proteome</keyword>
<dbReference type="Gene3D" id="3.90.79.10">
    <property type="entry name" value="Nucleoside Triphosphate Pyrophosphohydrolase"/>
    <property type="match status" value="1"/>
</dbReference>
<dbReference type="Pfam" id="PF09297">
    <property type="entry name" value="Zn_ribbon_NUD"/>
    <property type="match status" value="1"/>
</dbReference>
<evidence type="ECO:0000256" key="4">
    <source>
        <dbReference type="ARBA" id="ARBA00012381"/>
    </source>
</evidence>
<dbReference type="InterPro" id="IPR000086">
    <property type="entry name" value="NUDIX_hydrolase_dom"/>
</dbReference>
<comment type="similarity">
    <text evidence="3">Belongs to the Nudix hydrolase family. NudC subfamily.</text>
</comment>
<dbReference type="GO" id="GO:0019677">
    <property type="term" value="P:NAD+ catabolic process"/>
    <property type="evidence" value="ECO:0007669"/>
    <property type="project" value="TreeGrafter"/>
</dbReference>
<accession>A0AAD9J5V7</accession>
<protein>
    <recommendedName>
        <fullName evidence="4">NAD(+) diphosphatase</fullName>
        <ecNumber evidence="4">3.6.1.22</ecNumber>
    </recommendedName>
</protein>
<name>A0AAD9J5V7_9ANNE</name>
<keyword evidence="8" id="KW-0520">NAD</keyword>
<comment type="catalytic activity">
    <reaction evidence="9">
        <text>a 5'-end NAD(+)-phospho-ribonucleoside in mRNA + H2O = a 5'-end phospho-adenosine-phospho-ribonucleoside in mRNA + beta-nicotinamide D-ribonucleotide + 2 H(+)</text>
        <dbReference type="Rhea" id="RHEA:60876"/>
        <dbReference type="Rhea" id="RHEA-COMP:15698"/>
        <dbReference type="Rhea" id="RHEA-COMP:15719"/>
        <dbReference type="ChEBI" id="CHEBI:14649"/>
        <dbReference type="ChEBI" id="CHEBI:15377"/>
        <dbReference type="ChEBI" id="CHEBI:15378"/>
        <dbReference type="ChEBI" id="CHEBI:144029"/>
        <dbReference type="ChEBI" id="CHEBI:144051"/>
    </reaction>
    <physiologicalReaction direction="left-to-right" evidence="9">
        <dbReference type="Rhea" id="RHEA:60877"/>
    </physiologicalReaction>
</comment>
<dbReference type="SMART" id="SM00248">
    <property type="entry name" value="ANK"/>
    <property type="match status" value="2"/>
</dbReference>
<evidence type="ECO:0000256" key="5">
    <source>
        <dbReference type="ARBA" id="ARBA00022723"/>
    </source>
</evidence>
<dbReference type="Proteomes" id="UP001208570">
    <property type="component" value="Unassembled WGS sequence"/>
</dbReference>
<keyword evidence="6" id="KW-0378">Hydrolase</keyword>
<dbReference type="InterPro" id="IPR049734">
    <property type="entry name" value="NudC-like_C"/>
</dbReference>
<dbReference type="InterPro" id="IPR002110">
    <property type="entry name" value="Ankyrin_rpt"/>
</dbReference>
<dbReference type="PROSITE" id="PS50297">
    <property type="entry name" value="ANK_REP_REGION"/>
    <property type="match status" value="1"/>
</dbReference>
<evidence type="ECO:0000256" key="8">
    <source>
        <dbReference type="ARBA" id="ARBA00023027"/>
    </source>
</evidence>
<dbReference type="InterPro" id="IPR050241">
    <property type="entry name" value="NAD-cap_RNA_hydrolase_NudC"/>
</dbReference>
<dbReference type="Pfam" id="PF00293">
    <property type="entry name" value="NUDIX"/>
    <property type="match status" value="1"/>
</dbReference>
<comment type="cofactor">
    <cofactor evidence="1">
        <name>Mg(2+)</name>
        <dbReference type="ChEBI" id="CHEBI:18420"/>
    </cofactor>
</comment>
<dbReference type="Pfam" id="PF12796">
    <property type="entry name" value="Ank_2"/>
    <property type="match status" value="1"/>
</dbReference>
<dbReference type="Gene3D" id="1.25.40.20">
    <property type="entry name" value="Ankyrin repeat-containing domain"/>
    <property type="match status" value="1"/>
</dbReference>
<dbReference type="SUPFAM" id="SSF55811">
    <property type="entry name" value="Nudix"/>
    <property type="match status" value="1"/>
</dbReference>
<dbReference type="SUPFAM" id="SSF48403">
    <property type="entry name" value="Ankyrin repeat"/>
    <property type="match status" value="1"/>
</dbReference>
<dbReference type="Gene3D" id="3.90.79.20">
    <property type="match status" value="1"/>
</dbReference>
<evidence type="ECO:0000256" key="3">
    <source>
        <dbReference type="ARBA" id="ARBA00009595"/>
    </source>
</evidence>
<sequence>MLCMRILVSDVMSGRKQYVDLYLNSAAAGHTEKVQMCLKVIRDVNLCNEKGWTALMFAARNGHVDIVKLLLDHRCDVNIMNNIGQTAADIATFWNHNHIVSLLKDSDHAVDGKAFLNFPSSQKAVYTSDDILDRASDKRKDKQWLEEQMMNKKTQFIIFVGLKPMAIPLQGGNSQTNNGVILKLVTINSDRILDILRGKPLVIFLGLEKGVISQETDNRAWFAIGLDSLSNEKQEHIEPGSIVVDMFPTFINLPKKEARIFSQARSLIAWHDRYQFCPTCGARTTVEDAGYKRTCLNADCRSNKGTHNTCYPRIDPSVIVAVVSPDGRQLLLARANTFPQLMYSCLSGYMEPGECYEDTVRREVYEECSLTVSYIQYYGNKHWCGPSILLIGCLAYVTDTDLKIDPEELSDARWFNRKDVLKMISHNHPLGLFCPPEQTLSYQLIRSWLTAISKL</sequence>
<dbReference type="InterPro" id="IPR015376">
    <property type="entry name" value="Znr_NADH_PPase"/>
</dbReference>
<dbReference type="PANTHER" id="PTHR42904">
    <property type="entry name" value="NUDIX HYDROLASE, NUDC SUBFAMILY"/>
    <property type="match status" value="1"/>
</dbReference>
<dbReference type="GO" id="GO:0005829">
    <property type="term" value="C:cytosol"/>
    <property type="evidence" value="ECO:0007669"/>
    <property type="project" value="TreeGrafter"/>
</dbReference>
<dbReference type="PANTHER" id="PTHR42904:SF6">
    <property type="entry name" value="NAD-CAPPED RNA HYDROLASE NUDT12"/>
    <property type="match status" value="1"/>
</dbReference>
<evidence type="ECO:0000256" key="1">
    <source>
        <dbReference type="ARBA" id="ARBA00001946"/>
    </source>
</evidence>
<organism evidence="12 13">
    <name type="scientific">Paralvinella palmiformis</name>
    <dbReference type="NCBI Taxonomy" id="53620"/>
    <lineage>
        <taxon>Eukaryota</taxon>
        <taxon>Metazoa</taxon>
        <taxon>Spiralia</taxon>
        <taxon>Lophotrochozoa</taxon>
        <taxon>Annelida</taxon>
        <taxon>Polychaeta</taxon>
        <taxon>Sedentaria</taxon>
        <taxon>Canalipalpata</taxon>
        <taxon>Terebellida</taxon>
        <taxon>Terebelliformia</taxon>
        <taxon>Alvinellidae</taxon>
        <taxon>Paralvinella</taxon>
    </lineage>
</organism>
<dbReference type="PROSITE" id="PS50088">
    <property type="entry name" value="ANK_REPEAT"/>
    <property type="match status" value="1"/>
</dbReference>
<dbReference type="GO" id="GO:0006742">
    <property type="term" value="P:NADP+ catabolic process"/>
    <property type="evidence" value="ECO:0007669"/>
    <property type="project" value="TreeGrafter"/>
</dbReference>
<proteinExistence type="inferred from homology"/>
<comment type="caution">
    <text evidence="12">The sequence shown here is derived from an EMBL/GenBank/DDBJ whole genome shotgun (WGS) entry which is preliminary data.</text>
</comment>
<dbReference type="GO" id="GO:0046872">
    <property type="term" value="F:metal ion binding"/>
    <property type="evidence" value="ECO:0007669"/>
    <property type="project" value="UniProtKB-KW"/>
</dbReference>
<reference evidence="12" key="1">
    <citation type="journal article" date="2023" name="Mol. Biol. Evol.">
        <title>Third-Generation Sequencing Reveals the Adaptive Role of the Epigenome in Three Deep-Sea Polychaetes.</title>
        <authorList>
            <person name="Perez M."/>
            <person name="Aroh O."/>
            <person name="Sun Y."/>
            <person name="Lan Y."/>
            <person name="Juniper S.K."/>
            <person name="Young C.R."/>
            <person name="Angers B."/>
            <person name="Qian P.Y."/>
        </authorList>
    </citation>
    <scope>NUCLEOTIDE SEQUENCE</scope>
    <source>
        <strain evidence="12">P08H-3</strain>
    </source>
</reference>
<dbReference type="GO" id="GO:0005777">
    <property type="term" value="C:peroxisome"/>
    <property type="evidence" value="ECO:0007669"/>
    <property type="project" value="TreeGrafter"/>
</dbReference>
<feature type="domain" description="Nudix hydrolase" evidence="11">
    <location>
        <begin position="312"/>
        <end position="438"/>
    </location>
</feature>
<dbReference type="InterPro" id="IPR036770">
    <property type="entry name" value="Ankyrin_rpt-contain_sf"/>
</dbReference>
<dbReference type="CDD" id="cd03429">
    <property type="entry name" value="NUDIX_NADH_pyrophosphatase_Nudt13"/>
    <property type="match status" value="1"/>
</dbReference>
<keyword evidence="5" id="KW-0479">Metal-binding</keyword>
<keyword evidence="10" id="KW-0040">ANK repeat</keyword>
<comment type="cofactor">
    <cofactor evidence="2">
        <name>Zn(2+)</name>
        <dbReference type="ChEBI" id="CHEBI:29105"/>
    </cofactor>
</comment>
<dbReference type="PROSITE" id="PS51462">
    <property type="entry name" value="NUDIX"/>
    <property type="match status" value="1"/>
</dbReference>
<evidence type="ECO:0000256" key="7">
    <source>
        <dbReference type="ARBA" id="ARBA00022842"/>
    </source>
</evidence>
<evidence type="ECO:0000256" key="2">
    <source>
        <dbReference type="ARBA" id="ARBA00001947"/>
    </source>
</evidence>